<dbReference type="SMART" id="SM00827">
    <property type="entry name" value="PKS_AT"/>
    <property type="match status" value="1"/>
</dbReference>
<evidence type="ECO:0000313" key="4">
    <source>
        <dbReference type="EMBL" id="MCW3484405.1"/>
    </source>
</evidence>
<accession>A0ABT3IKR5</accession>
<dbReference type="SUPFAM" id="SSF52151">
    <property type="entry name" value="FabD/lysophospholipase-like"/>
    <property type="match status" value="1"/>
</dbReference>
<keyword evidence="1" id="KW-0596">Phosphopantetheine</keyword>
<sequence length="318" mass="35385">MTTGFKTVFLFSGQGSQYSGMGRKLAEQHPVFRHSLEQSDAIIRQQLNRSLIAELHATKQDTLDDLLITHPAIVAVEIAMYEVLRSMDIQPDYLSGNSLGEFAAAVAGGVWSAEVALEAAIEQAKAIVSSDAAGGMLAVIHERKDLEAIYLRHQLFLAADNFEGHFTLSGSIAGLKGFQEELDHRGIHYLRLPVNHPFHAPLIENGRQRFQYYTAGMPPLSKPQPGFISGIQCRELTTLPEDYFWEVIRHYTNFSQIVTLLEEQGPCLYIDLGPSGTAATFVKYNLKPGSGSHVFPIMTPYQQEIQQLEKLQQWLAGK</sequence>
<name>A0ABT3IKR5_9BACT</name>
<dbReference type="InterPro" id="IPR016035">
    <property type="entry name" value="Acyl_Trfase/lysoPLipase"/>
</dbReference>
<dbReference type="PANTHER" id="PTHR43775">
    <property type="entry name" value="FATTY ACID SYNTHASE"/>
    <property type="match status" value="1"/>
</dbReference>
<keyword evidence="5" id="KW-1185">Reference proteome</keyword>
<evidence type="ECO:0000259" key="3">
    <source>
        <dbReference type="SMART" id="SM00827"/>
    </source>
</evidence>
<dbReference type="Pfam" id="PF00698">
    <property type="entry name" value="Acyl_transf_1"/>
    <property type="match status" value="1"/>
</dbReference>
<keyword evidence="4" id="KW-0808">Transferase</keyword>
<evidence type="ECO:0000313" key="5">
    <source>
        <dbReference type="Proteomes" id="UP001207742"/>
    </source>
</evidence>
<dbReference type="RefSeq" id="WP_264729998.1">
    <property type="nucleotide sequence ID" value="NZ_JAPDNR010000001.1"/>
</dbReference>
<keyword evidence="4" id="KW-0012">Acyltransferase</keyword>
<dbReference type="InterPro" id="IPR016036">
    <property type="entry name" value="Malonyl_transacylase_ACP-bd"/>
</dbReference>
<dbReference type="GO" id="GO:0016746">
    <property type="term" value="F:acyltransferase activity"/>
    <property type="evidence" value="ECO:0007669"/>
    <property type="project" value="UniProtKB-KW"/>
</dbReference>
<dbReference type="InterPro" id="IPR050091">
    <property type="entry name" value="PKS_NRPS_Biosynth_Enz"/>
</dbReference>
<evidence type="ECO:0000256" key="2">
    <source>
        <dbReference type="ARBA" id="ARBA00022553"/>
    </source>
</evidence>
<dbReference type="Gene3D" id="3.40.366.10">
    <property type="entry name" value="Malonyl-Coenzyme A Acyl Carrier Protein, domain 2"/>
    <property type="match status" value="1"/>
</dbReference>
<dbReference type="InterPro" id="IPR001227">
    <property type="entry name" value="Ac_transferase_dom_sf"/>
</dbReference>
<gene>
    <name evidence="4" type="ORF">OL497_10905</name>
</gene>
<comment type="caution">
    <text evidence="4">The sequence shown here is derived from an EMBL/GenBank/DDBJ whole genome shotgun (WGS) entry which is preliminary data.</text>
</comment>
<dbReference type="PANTHER" id="PTHR43775:SF37">
    <property type="entry name" value="SI:DKEY-61P9.11"/>
    <property type="match status" value="1"/>
</dbReference>
<dbReference type="InterPro" id="IPR014043">
    <property type="entry name" value="Acyl_transferase_dom"/>
</dbReference>
<keyword evidence="2" id="KW-0597">Phosphoprotein</keyword>
<evidence type="ECO:0000256" key="1">
    <source>
        <dbReference type="ARBA" id="ARBA00022450"/>
    </source>
</evidence>
<dbReference type="Proteomes" id="UP001207742">
    <property type="component" value="Unassembled WGS sequence"/>
</dbReference>
<protein>
    <submittedName>
        <fullName evidence="4">Acyltransferase domain-containing protein</fullName>
    </submittedName>
</protein>
<reference evidence="4 5" key="1">
    <citation type="submission" date="2022-10" db="EMBL/GenBank/DDBJ databases">
        <title>Chitinophaga nivalis PC15 sp. nov., isolated from Pyeongchang county, South Korea.</title>
        <authorList>
            <person name="Trinh H.N."/>
        </authorList>
    </citation>
    <scope>NUCLEOTIDE SEQUENCE [LARGE SCALE GENOMIC DNA]</scope>
    <source>
        <strain evidence="4 5">PC14</strain>
    </source>
</reference>
<feature type="domain" description="Malonyl-CoA:ACP transacylase (MAT)" evidence="3">
    <location>
        <begin position="10"/>
        <end position="301"/>
    </location>
</feature>
<dbReference type="EMBL" id="JAPDNS010000001">
    <property type="protein sequence ID" value="MCW3484405.1"/>
    <property type="molecule type" value="Genomic_DNA"/>
</dbReference>
<organism evidence="4 5">
    <name type="scientific">Chitinophaga nivalis</name>
    <dbReference type="NCBI Taxonomy" id="2991709"/>
    <lineage>
        <taxon>Bacteria</taxon>
        <taxon>Pseudomonadati</taxon>
        <taxon>Bacteroidota</taxon>
        <taxon>Chitinophagia</taxon>
        <taxon>Chitinophagales</taxon>
        <taxon>Chitinophagaceae</taxon>
        <taxon>Chitinophaga</taxon>
    </lineage>
</organism>
<proteinExistence type="predicted"/>
<dbReference type="SUPFAM" id="SSF55048">
    <property type="entry name" value="Probable ACP-binding domain of malonyl-CoA ACP transacylase"/>
    <property type="match status" value="1"/>
</dbReference>